<dbReference type="SUPFAM" id="SSF89028">
    <property type="entry name" value="Cobalamin adenosyltransferase-like"/>
    <property type="match status" value="1"/>
</dbReference>
<dbReference type="RefSeq" id="WP_180283683.1">
    <property type="nucleotide sequence ID" value="NZ_JABFDB010000014.1"/>
</dbReference>
<evidence type="ECO:0000313" key="8">
    <source>
        <dbReference type="Proteomes" id="UP000584642"/>
    </source>
</evidence>
<dbReference type="Gene3D" id="1.20.1200.10">
    <property type="entry name" value="Cobalamin adenosyltransferase-like"/>
    <property type="match status" value="1"/>
</dbReference>
<evidence type="ECO:0000313" key="7">
    <source>
        <dbReference type="EMBL" id="NYZ21908.1"/>
    </source>
</evidence>
<comment type="catalytic activity">
    <reaction evidence="4">
        <text>2 cob(II)alamin + reduced [electron-transfer flavoprotein] + 2 ATP = 2 adenosylcob(III)alamin + 2 triphosphate + oxidized [electron-transfer flavoprotein] + 3 H(+)</text>
        <dbReference type="Rhea" id="RHEA:28671"/>
        <dbReference type="Rhea" id="RHEA-COMP:10685"/>
        <dbReference type="Rhea" id="RHEA-COMP:10686"/>
        <dbReference type="ChEBI" id="CHEBI:15378"/>
        <dbReference type="ChEBI" id="CHEBI:16304"/>
        <dbReference type="ChEBI" id="CHEBI:18036"/>
        <dbReference type="ChEBI" id="CHEBI:18408"/>
        <dbReference type="ChEBI" id="CHEBI:30616"/>
        <dbReference type="ChEBI" id="CHEBI:57692"/>
        <dbReference type="ChEBI" id="CHEBI:58307"/>
        <dbReference type="EC" id="2.5.1.17"/>
    </reaction>
</comment>
<accession>A0ABX2TFH1</accession>
<reference evidence="7 8" key="1">
    <citation type="submission" date="2020-05" db="EMBL/GenBank/DDBJ databases">
        <title>Azospirillum oleiclasticum sp. nov, a nitrogen-fixing and heavy crude oil-emulsifying bacterium isolated from the crude oil of Yumen Oilfield.</title>
        <authorList>
            <person name="Wu D."/>
            <person name="Cai M."/>
            <person name="Zhang X."/>
        </authorList>
    </citation>
    <scope>NUCLEOTIDE SEQUENCE [LARGE SCALE GENOMIC DNA]</scope>
    <source>
        <strain evidence="7 8">ROY-1-1-2</strain>
    </source>
</reference>
<keyword evidence="1 4" id="KW-0808">Transferase</keyword>
<sequence>MVKLTRIYTRGGDQGQTSLGNGARVPKHDLRVAAYGTVDEANAILGIARLHSAGDPDTDAMLGRIQNDLFDLGADLCTPEEENPKYPPLRIVHAQVDRLEREIDALNAELEPLNSFILPGGSPLAAHLHHARTVARRAERLMTELAGHEPVGAPALKYINRLSDHLFVLSRHVNGRGTADVLWVPGANR</sequence>
<feature type="domain" description="Cobalamin adenosyltransferase-like" evidence="6">
    <location>
        <begin position="7"/>
        <end position="172"/>
    </location>
</feature>
<protein>
    <recommendedName>
        <fullName evidence="4">Corrinoid adenosyltransferase</fullName>
        <ecNumber evidence="4">2.5.1.17</ecNumber>
    </recommendedName>
    <alternativeName>
        <fullName evidence="4">Cob(II)alamin adenosyltransferase</fullName>
    </alternativeName>
    <alternativeName>
        <fullName evidence="4">Cob(II)yrinic acid a,c-diamide adenosyltransferase</fullName>
    </alternativeName>
    <alternativeName>
        <fullName evidence="4">Cobinamide/cobalamin adenosyltransferase</fullName>
    </alternativeName>
</protein>
<dbReference type="Pfam" id="PF01923">
    <property type="entry name" value="Cob_adeno_trans"/>
    <property type="match status" value="1"/>
</dbReference>
<feature type="coiled-coil region" evidence="5">
    <location>
        <begin position="89"/>
        <end position="116"/>
    </location>
</feature>
<dbReference type="EC" id="2.5.1.17" evidence="4"/>
<proteinExistence type="inferred from homology"/>
<dbReference type="PANTHER" id="PTHR12213">
    <property type="entry name" value="CORRINOID ADENOSYLTRANSFERASE"/>
    <property type="match status" value="1"/>
</dbReference>
<evidence type="ECO:0000256" key="1">
    <source>
        <dbReference type="ARBA" id="ARBA00022679"/>
    </source>
</evidence>
<keyword evidence="2 4" id="KW-0547">Nucleotide-binding</keyword>
<evidence type="ECO:0000256" key="5">
    <source>
        <dbReference type="SAM" id="Coils"/>
    </source>
</evidence>
<dbReference type="NCBIfam" id="TIGR00636">
    <property type="entry name" value="PduO_Nterm"/>
    <property type="match status" value="1"/>
</dbReference>
<comment type="caution">
    <text evidence="7">The sequence shown here is derived from an EMBL/GenBank/DDBJ whole genome shotgun (WGS) entry which is preliminary data.</text>
</comment>
<organism evidence="7 8">
    <name type="scientific">Azospirillum oleiclasticum</name>
    <dbReference type="NCBI Taxonomy" id="2735135"/>
    <lineage>
        <taxon>Bacteria</taxon>
        <taxon>Pseudomonadati</taxon>
        <taxon>Pseudomonadota</taxon>
        <taxon>Alphaproteobacteria</taxon>
        <taxon>Rhodospirillales</taxon>
        <taxon>Azospirillaceae</taxon>
        <taxon>Azospirillum</taxon>
    </lineage>
</organism>
<evidence type="ECO:0000256" key="4">
    <source>
        <dbReference type="RuleBase" id="RU366026"/>
    </source>
</evidence>
<evidence type="ECO:0000256" key="2">
    <source>
        <dbReference type="ARBA" id="ARBA00022741"/>
    </source>
</evidence>
<keyword evidence="8" id="KW-1185">Reference proteome</keyword>
<evidence type="ECO:0000256" key="3">
    <source>
        <dbReference type="ARBA" id="ARBA00022840"/>
    </source>
</evidence>
<evidence type="ECO:0000259" key="6">
    <source>
        <dbReference type="Pfam" id="PF01923"/>
    </source>
</evidence>
<dbReference type="EMBL" id="JABFDB010000014">
    <property type="protein sequence ID" value="NYZ21908.1"/>
    <property type="molecule type" value="Genomic_DNA"/>
</dbReference>
<dbReference type="Proteomes" id="UP000584642">
    <property type="component" value="Unassembled WGS sequence"/>
</dbReference>
<keyword evidence="3 4" id="KW-0067">ATP-binding</keyword>
<keyword evidence="4" id="KW-0169">Cobalamin biosynthesis</keyword>
<dbReference type="PANTHER" id="PTHR12213:SF0">
    <property type="entry name" value="CORRINOID ADENOSYLTRANSFERASE MMAB"/>
    <property type="match status" value="1"/>
</dbReference>
<dbReference type="InterPro" id="IPR016030">
    <property type="entry name" value="CblAdoTrfase-like"/>
</dbReference>
<keyword evidence="5" id="KW-0175">Coiled coil</keyword>
<name>A0ABX2TFH1_9PROT</name>
<dbReference type="InterPro" id="IPR029499">
    <property type="entry name" value="PduO-typ"/>
</dbReference>
<dbReference type="GO" id="GO:0008817">
    <property type="term" value="F:corrinoid adenosyltransferase activity"/>
    <property type="evidence" value="ECO:0007669"/>
    <property type="project" value="UniProtKB-EC"/>
</dbReference>
<dbReference type="InterPro" id="IPR036451">
    <property type="entry name" value="CblAdoTrfase-like_sf"/>
</dbReference>
<gene>
    <name evidence="7" type="ORF">HND93_19515</name>
</gene>
<comment type="pathway">
    <text evidence="4">Cofactor biosynthesis; adenosylcobalamin biosynthesis; adenosylcobalamin from cob(II)yrinate a,c-diamide: step 2/7.</text>
</comment>
<comment type="similarity">
    <text evidence="4">Belongs to the Cob(I)alamin adenosyltransferase family.</text>
</comment>
<comment type="catalytic activity">
    <reaction evidence="4">
        <text>2 cob(II)yrinate a,c diamide + reduced [electron-transfer flavoprotein] + 2 ATP = 2 adenosylcob(III)yrinate a,c-diamide + 2 triphosphate + oxidized [electron-transfer flavoprotein] + 3 H(+)</text>
        <dbReference type="Rhea" id="RHEA:11528"/>
        <dbReference type="Rhea" id="RHEA-COMP:10685"/>
        <dbReference type="Rhea" id="RHEA-COMP:10686"/>
        <dbReference type="ChEBI" id="CHEBI:15378"/>
        <dbReference type="ChEBI" id="CHEBI:18036"/>
        <dbReference type="ChEBI" id="CHEBI:30616"/>
        <dbReference type="ChEBI" id="CHEBI:57692"/>
        <dbReference type="ChEBI" id="CHEBI:58307"/>
        <dbReference type="ChEBI" id="CHEBI:58503"/>
        <dbReference type="ChEBI" id="CHEBI:58537"/>
        <dbReference type="EC" id="2.5.1.17"/>
    </reaction>
</comment>